<comment type="caution">
    <text evidence="2">The sequence shown here is derived from an EMBL/GenBank/DDBJ whole genome shotgun (WGS) entry which is preliminary data.</text>
</comment>
<dbReference type="OrthoDB" id="1728874at2759"/>
<protein>
    <submittedName>
        <fullName evidence="2">Uncharacterized protein</fullName>
    </submittedName>
</protein>
<name>A0A813FHE7_POLGL</name>
<accession>A0A813FHE7</accession>
<evidence type="ECO:0000313" key="2">
    <source>
        <dbReference type="EMBL" id="CAE8609961.1"/>
    </source>
</evidence>
<gene>
    <name evidence="2" type="ORF">PGLA1383_LOCUS27787</name>
</gene>
<keyword evidence="3" id="KW-1185">Reference proteome</keyword>
<evidence type="ECO:0000313" key="3">
    <source>
        <dbReference type="Proteomes" id="UP000654075"/>
    </source>
</evidence>
<dbReference type="AlphaFoldDB" id="A0A813FHE7"/>
<feature type="coiled-coil region" evidence="1">
    <location>
        <begin position="228"/>
        <end position="255"/>
    </location>
</feature>
<reference evidence="2" key="1">
    <citation type="submission" date="2021-02" db="EMBL/GenBank/DDBJ databases">
        <authorList>
            <person name="Dougan E. K."/>
            <person name="Rhodes N."/>
            <person name="Thang M."/>
            <person name="Chan C."/>
        </authorList>
    </citation>
    <scope>NUCLEOTIDE SEQUENCE</scope>
</reference>
<proteinExistence type="predicted"/>
<dbReference type="EMBL" id="CAJNNV010024473">
    <property type="protein sequence ID" value="CAE8609961.1"/>
    <property type="molecule type" value="Genomic_DNA"/>
</dbReference>
<sequence>MCTWGEQLSSSVAALDSMTAAVVAVVVKAAVNIAPEGSASIQAFPLGIVLDFAAGLVVSNETKARPNLTSFLARFIAQYFPDFAYTTIQLNRNCAARLHVDSNNYGPSCIIAVGDYTGGHLWVYDEEDGDCEIVLDQPLKGWRHLKVGCVLKGRCVSIKDRWHRFNGNFPHMVLPFEGHRTSLVYFASKDWPKMPLAETRRLAELGFTVPAAPASESAPADPTSESQLKDVAALLAEARLRAARAEGRAERLQDCMAFALSACKVEPEFDTARIFSRGQSKVVDLTCDDEVVDVIDVSSDDEEAMIFG</sequence>
<evidence type="ECO:0000256" key="1">
    <source>
        <dbReference type="SAM" id="Coils"/>
    </source>
</evidence>
<organism evidence="2 3">
    <name type="scientific">Polarella glacialis</name>
    <name type="common">Dinoflagellate</name>
    <dbReference type="NCBI Taxonomy" id="89957"/>
    <lineage>
        <taxon>Eukaryota</taxon>
        <taxon>Sar</taxon>
        <taxon>Alveolata</taxon>
        <taxon>Dinophyceae</taxon>
        <taxon>Suessiales</taxon>
        <taxon>Suessiaceae</taxon>
        <taxon>Polarella</taxon>
    </lineage>
</organism>
<dbReference type="Proteomes" id="UP000654075">
    <property type="component" value="Unassembled WGS sequence"/>
</dbReference>
<keyword evidence="1" id="KW-0175">Coiled coil</keyword>